<name>A0ABZ2YRL0_9BACT</name>
<evidence type="ECO:0000313" key="2">
    <source>
        <dbReference type="Proteomes" id="UP001485459"/>
    </source>
</evidence>
<evidence type="ECO:0000313" key="1">
    <source>
        <dbReference type="EMBL" id="WZN42426.1"/>
    </source>
</evidence>
<dbReference type="InterPro" id="IPR007061">
    <property type="entry name" value="MST-like"/>
</dbReference>
<accession>A0ABZ2YRL0</accession>
<keyword evidence="2" id="KW-1185">Reference proteome</keyword>
<dbReference type="EMBL" id="CP149822">
    <property type="protein sequence ID" value="WZN42426.1"/>
    <property type="molecule type" value="Genomic_DNA"/>
</dbReference>
<dbReference type="InterPro" id="IPR034660">
    <property type="entry name" value="DinB/YfiT-like"/>
</dbReference>
<gene>
    <name evidence="1" type="ORF">WJU16_05185</name>
</gene>
<protein>
    <submittedName>
        <fullName evidence="1">DinB family protein</fullName>
    </submittedName>
</protein>
<organism evidence="1 2">
    <name type="scientific">Chitinophaga pollutisoli</name>
    <dbReference type="NCBI Taxonomy" id="3133966"/>
    <lineage>
        <taxon>Bacteria</taxon>
        <taxon>Pseudomonadati</taxon>
        <taxon>Bacteroidota</taxon>
        <taxon>Chitinophagia</taxon>
        <taxon>Chitinophagales</taxon>
        <taxon>Chitinophagaceae</taxon>
        <taxon>Chitinophaga</taxon>
    </lineage>
</organism>
<sequence>MMHASPEKEIWQVYAQLLGRDLEKLHEEIAAFHSEENVWKTTGAITNSAGTLCLHLTGSLNHFVGATMGNTGFVRDREGEFAKRNVPREDMLRDLAQTREMVVNVMASQPEGTLVSIFPRKFMEQDVTHAWFLSHIITHVNYHLGQVNYLRRALEG</sequence>
<dbReference type="Pfam" id="PF04978">
    <property type="entry name" value="MST"/>
    <property type="match status" value="1"/>
</dbReference>
<dbReference type="Gene3D" id="1.20.120.450">
    <property type="entry name" value="dinb family like domain"/>
    <property type="match status" value="1"/>
</dbReference>
<reference evidence="2" key="1">
    <citation type="submission" date="2024-03" db="EMBL/GenBank/DDBJ databases">
        <title>Chitinophaga horti sp. nov., isolated from garden soil.</title>
        <authorList>
            <person name="Lee D.S."/>
            <person name="Han D.M."/>
            <person name="Baek J.H."/>
            <person name="Choi D.G."/>
            <person name="Jeon J.H."/>
            <person name="Jeon C.O."/>
        </authorList>
    </citation>
    <scope>NUCLEOTIDE SEQUENCE [LARGE SCALE GENOMIC DNA]</scope>
    <source>
        <strain evidence="2">GPA1</strain>
    </source>
</reference>
<dbReference type="RefSeq" id="WP_341837260.1">
    <property type="nucleotide sequence ID" value="NZ_CP149822.1"/>
</dbReference>
<proteinExistence type="predicted"/>
<dbReference type="SUPFAM" id="SSF109854">
    <property type="entry name" value="DinB/YfiT-like putative metalloenzymes"/>
    <property type="match status" value="1"/>
</dbReference>
<dbReference type="Proteomes" id="UP001485459">
    <property type="component" value="Chromosome"/>
</dbReference>